<dbReference type="InterPro" id="IPR027051">
    <property type="entry name" value="XdhC_Rossmann_dom"/>
</dbReference>
<dbReference type="Proteomes" id="UP000031938">
    <property type="component" value="Unassembled WGS sequence"/>
</dbReference>
<dbReference type="InterPro" id="IPR003777">
    <property type="entry name" value="XdhC_CoxI"/>
</dbReference>
<protein>
    <submittedName>
        <fullName evidence="3">Xanthine dehydrogenase</fullName>
    </submittedName>
</protein>
<dbReference type="InterPro" id="IPR052698">
    <property type="entry name" value="MoCofactor_Util/Proc"/>
</dbReference>
<sequence>MIAIQKEIQRCIQNGLSGVIGTIISTEGSTYQKTGAKCFIHEDGKITGLLSGGCVEGDLKEYAFQIIESGIPQIVEYDFQDEGDLVWGLGLGCNGKMDIFLEPFLPKQEYERAVSIDAYYKAALMKPMHCITIIRSAEQSLVGTKWMIDPESEEFPEIENKEILIDYLHQRETLKNGRSMIEEKCELQVFYECTTPPPQLMIFGAGPDAVPIVRMAKSLNWQVTVLDYRPAFATEENFPEADRLLIYPAGTAPVIELNRNSYVILMTHNFLQDQLILEHILTKDAAYIGLLGPRKRTNELIKTSMSLEMNMKIDEIHSPIGLDIGSKTPEEIALSIIAEIMLVYRGGTGSRLSDVKSHPLVETQRGCEVLLNT</sequence>
<dbReference type="EMBL" id="JXRP01000018">
    <property type="protein sequence ID" value="KIL45066.1"/>
    <property type="molecule type" value="Genomic_DNA"/>
</dbReference>
<feature type="domain" description="XdhC- CoxI" evidence="1">
    <location>
        <begin position="12"/>
        <end position="78"/>
    </location>
</feature>
<evidence type="ECO:0000313" key="4">
    <source>
        <dbReference type="Proteomes" id="UP000031938"/>
    </source>
</evidence>
<dbReference type="RefSeq" id="WP_052474786.1">
    <property type="nucleotide sequence ID" value="NZ_JXRP01000018.1"/>
</dbReference>
<feature type="domain" description="XdhC Rossmann" evidence="2">
    <location>
        <begin position="200"/>
        <end position="340"/>
    </location>
</feature>
<dbReference type="STRING" id="889306.KP78_26100"/>
<gene>
    <name evidence="3" type="ORF">KP78_26100</name>
</gene>
<organism evidence="3 4">
    <name type="scientific">Jeotgalibacillus soli</name>
    <dbReference type="NCBI Taxonomy" id="889306"/>
    <lineage>
        <taxon>Bacteria</taxon>
        <taxon>Bacillati</taxon>
        <taxon>Bacillota</taxon>
        <taxon>Bacilli</taxon>
        <taxon>Bacillales</taxon>
        <taxon>Caryophanaceae</taxon>
        <taxon>Jeotgalibacillus</taxon>
    </lineage>
</organism>
<keyword evidence="4" id="KW-1185">Reference proteome</keyword>
<dbReference type="PANTHER" id="PTHR30388">
    <property type="entry name" value="ALDEHYDE OXIDOREDUCTASE MOLYBDENUM COFACTOR ASSEMBLY PROTEIN"/>
    <property type="match status" value="1"/>
</dbReference>
<dbReference type="PANTHER" id="PTHR30388:SF6">
    <property type="entry name" value="XANTHINE DEHYDROGENASE SUBUNIT A-RELATED"/>
    <property type="match status" value="1"/>
</dbReference>
<dbReference type="OrthoDB" id="9773039at2"/>
<dbReference type="Pfam" id="PF02625">
    <property type="entry name" value="XdhC_CoxI"/>
    <property type="match status" value="1"/>
</dbReference>
<reference evidence="3 4" key="1">
    <citation type="submission" date="2015-01" db="EMBL/GenBank/DDBJ databases">
        <title>Genome sequencing of Jeotgalibacillus soli.</title>
        <authorList>
            <person name="Goh K.M."/>
            <person name="Chan K.-G."/>
            <person name="Yaakop A.S."/>
            <person name="Ee R."/>
            <person name="Gan H.M."/>
            <person name="Chan C.S."/>
        </authorList>
    </citation>
    <scope>NUCLEOTIDE SEQUENCE [LARGE SCALE GENOMIC DNA]</scope>
    <source>
        <strain evidence="3 4">P9</strain>
    </source>
</reference>
<accession>A0A0C2VKV0</accession>
<comment type="caution">
    <text evidence="3">The sequence shown here is derived from an EMBL/GenBank/DDBJ whole genome shotgun (WGS) entry which is preliminary data.</text>
</comment>
<dbReference type="PATRIC" id="fig|889306.3.peg.2623"/>
<dbReference type="Gene3D" id="3.40.50.720">
    <property type="entry name" value="NAD(P)-binding Rossmann-like Domain"/>
    <property type="match status" value="1"/>
</dbReference>
<evidence type="ECO:0000313" key="3">
    <source>
        <dbReference type="EMBL" id="KIL45066.1"/>
    </source>
</evidence>
<dbReference type="Pfam" id="PF13478">
    <property type="entry name" value="XdhC_C"/>
    <property type="match status" value="1"/>
</dbReference>
<evidence type="ECO:0000259" key="1">
    <source>
        <dbReference type="Pfam" id="PF02625"/>
    </source>
</evidence>
<name>A0A0C2VKV0_9BACL</name>
<evidence type="ECO:0000259" key="2">
    <source>
        <dbReference type="Pfam" id="PF13478"/>
    </source>
</evidence>
<proteinExistence type="predicted"/>
<dbReference type="AlphaFoldDB" id="A0A0C2VKV0"/>